<sequence>MTNFKTATTPSLADEKFTLETGCPLADPGIYKRLVERLIYRGFTKSDIAHATQQLSQFLQVPFQQYWDVAMHLLSLKYVNPTGSNEHNVDSTIKVVSGDVKNDEYVVTAIDFDHSLWYIKSGDEKWT</sequence>
<organism evidence="1">
    <name type="scientific">Sesamum calycinum</name>
    <dbReference type="NCBI Taxonomy" id="2727403"/>
    <lineage>
        <taxon>Eukaryota</taxon>
        <taxon>Viridiplantae</taxon>
        <taxon>Streptophyta</taxon>
        <taxon>Embryophyta</taxon>
        <taxon>Tracheophyta</taxon>
        <taxon>Spermatophyta</taxon>
        <taxon>Magnoliopsida</taxon>
        <taxon>eudicotyledons</taxon>
        <taxon>Gunneridae</taxon>
        <taxon>Pentapetalae</taxon>
        <taxon>asterids</taxon>
        <taxon>lamiids</taxon>
        <taxon>Lamiales</taxon>
        <taxon>Pedaliaceae</taxon>
        <taxon>Sesamum</taxon>
    </lineage>
</organism>
<proteinExistence type="predicted"/>
<reference evidence="1" key="1">
    <citation type="submission" date="2020-06" db="EMBL/GenBank/DDBJ databases">
        <authorList>
            <person name="Li T."/>
            <person name="Hu X."/>
            <person name="Zhang T."/>
            <person name="Song X."/>
            <person name="Zhang H."/>
            <person name="Dai N."/>
            <person name="Sheng W."/>
            <person name="Hou X."/>
            <person name="Wei L."/>
        </authorList>
    </citation>
    <scope>NUCLEOTIDE SEQUENCE</scope>
    <source>
        <strain evidence="1">KEN8</strain>
        <tissue evidence="1">Leaf</tissue>
    </source>
</reference>
<gene>
    <name evidence="1" type="ORF">Scaly_1073700</name>
</gene>
<reference evidence="1" key="2">
    <citation type="journal article" date="2024" name="Plant">
        <title>Genomic evolution and insights into agronomic trait innovations of Sesamum species.</title>
        <authorList>
            <person name="Miao H."/>
            <person name="Wang L."/>
            <person name="Qu L."/>
            <person name="Liu H."/>
            <person name="Sun Y."/>
            <person name="Le M."/>
            <person name="Wang Q."/>
            <person name="Wei S."/>
            <person name="Zheng Y."/>
            <person name="Lin W."/>
            <person name="Duan Y."/>
            <person name="Cao H."/>
            <person name="Xiong S."/>
            <person name="Wang X."/>
            <person name="Wei L."/>
            <person name="Li C."/>
            <person name="Ma Q."/>
            <person name="Ju M."/>
            <person name="Zhao R."/>
            <person name="Li G."/>
            <person name="Mu C."/>
            <person name="Tian Q."/>
            <person name="Mei H."/>
            <person name="Zhang T."/>
            <person name="Gao T."/>
            <person name="Zhang H."/>
        </authorList>
    </citation>
    <scope>NUCLEOTIDE SEQUENCE</scope>
    <source>
        <strain evidence="1">KEN8</strain>
    </source>
</reference>
<dbReference type="AlphaFoldDB" id="A0AAW2QL41"/>
<name>A0AAW2QL41_9LAMI</name>
<protein>
    <submittedName>
        <fullName evidence="1">Uncharacterized protein</fullName>
    </submittedName>
</protein>
<comment type="caution">
    <text evidence="1">The sequence shown here is derived from an EMBL/GenBank/DDBJ whole genome shotgun (WGS) entry which is preliminary data.</text>
</comment>
<dbReference type="EMBL" id="JACGWM010000006">
    <property type="protein sequence ID" value="KAL0368548.1"/>
    <property type="molecule type" value="Genomic_DNA"/>
</dbReference>
<accession>A0AAW2QL41</accession>
<evidence type="ECO:0000313" key="1">
    <source>
        <dbReference type="EMBL" id="KAL0368548.1"/>
    </source>
</evidence>